<dbReference type="NCBIfam" id="NF041516">
    <property type="entry name" value="PA2928_fam"/>
    <property type="match status" value="1"/>
</dbReference>
<protein>
    <submittedName>
        <fullName evidence="3">Uncharacterized protein</fullName>
    </submittedName>
</protein>
<feature type="region of interest" description="Disordered" evidence="1">
    <location>
        <begin position="1"/>
        <end position="25"/>
    </location>
</feature>
<dbReference type="EMBL" id="RBXO01000001">
    <property type="protein sequence ID" value="RKT55792.1"/>
    <property type="molecule type" value="Genomic_DNA"/>
</dbReference>
<keyword evidence="2" id="KW-0472">Membrane</keyword>
<evidence type="ECO:0000256" key="2">
    <source>
        <dbReference type="SAM" id="Phobius"/>
    </source>
</evidence>
<proteinExistence type="predicted"/>
<accession>A0A495W2C1</accession>
<dbReference type="RefSeq" id="WP_147455204.1">
    <property type="nucleotide sequence ID" value="NZ_RBXO01000001.1"/>
</dbReference>
<reference evidence="3 4" key="1">
    <citation type="submission" date="2018-10" db="EMBL/GenBank/DDBJ databases">
        <title>Sequencing the genomes of 1000 actinobacteria strains.</title>
        <authorList>
            <person name="Klenk H.-P."/>
        </authorList>
    </citation>
    <scope>NUCLEOTIDE SEQUENCE [LARGE SCALE GENOMIC DNA]</scope>
    <source>
        <strain evidence="3 4">DSM 43800</strain>
    </source>
</reference>
<name>A0A495W2C1_9PSEU</name>
<keyword evidence="2" id="KW-0812">Transmembrane</keyword>
<feature type="transmembrane region" description="Helical" evidence="2">
    <location>
        <begin position="42"/>
        <end position="63"/>
    </location>
</feature>
<organism evidence="3 4">
    <name type="scientific">Saccharothrix australiensis</name>
    <dbReference type="NCBI Taxonomy" id="2072"/>
    <lineage>
        <taxon>Bacteria</taxon>
        <taxon>Bacillati</taxon>
        <taxon>Actinomycetota</taxon>
        <taxon>Actinomycetes</taxon>
        <taxon>Pseudonocardiales</taxon>
        <taxon>Pseudonocardiaceae</taxon>
        <taxon>Saccharothrix</taxon>
    </lineage>
</organism>
<evidence type="ECO:0000256" key="1">
    <source>
        <dbReference type="SAM" id="MobiDB-lite"/>
    </source>
</evidence>
<sequence>MTTKGPDGMYPPYQTPQPYQVPSLHQPVAPYETPRVRRRAPLLLLLPTLLFAVLFFGGSYLLAPEADVRVQPDPGVASVDGRDVLLVPYERHGARGMFQLMARDMFQVRLAALDAASGDVRWDTQLSDELVWQASVLASGQRYTYLATDGGLVVLDLADGSTVAEGDGVEGLGDAFVAARWAYRYDPDNRRVVVMNGHGGVLTIALDTAAATPADPRTAATWAGVLSERALPTTPPGPVTAADVPDGRVELRPRPGGAPGHVLVRTGPGGGPEPVGDVVFHGAGLVVDGTAAAGFPTGHVLVVHSRDLNDRERSISAVSLATGRVTGSVPIDSTTFSRATARGDGTAAVGVGSAVVLLTPDGRLTARPVGTTDLFGNAS</sequence>
<dbReference type="InterPro" id="IPR011044">
    <property type="entry name" value="Quino_amine_DH_bsu"/>
</dbReference>
<keyword evidence="4" id="KW-1185">Reference proteome</keyword>
<comment type="caution">
    <text evidence="3">The sequence shown here is derived from an EMBL/GenBank/DDBJ whole genome shotgun (WGS) entry which is preliminary data.</text>
</comment>
<dbReference type="Gene3D" id="2.40.10.480">
    <property type="match status" value="1"/>
</dbReference>
<evidence type="ECO:0000313" key="3">
    <source>
        <dbReference type="EMBL" id="RKT55792.1"/>
    </source>
</evidence>
<dbReference type="InterPro" id="IPR048161">
    <property type="entry name" value="PA2928-like"/>
</dbReference>
<dbReference type="SUPFAM" id="SSF50969">
    <property type="entry name" value="YVTN repeat-like/Quinoprotein amine dehydrogenase"/>
    <property type="match status" value="1"/>
</dbReference>
<dbReference type="OrthoDB" id="4601746at2"/>
<dbReference type="Proteomes" id="UP000282084">
    <property type="component" value="Unassembled WGS sequence"/>
</dbReference>
<feature type="compositionally biased region" description="Low complexity" evidence="1">
    <location>
        <begin position="10"/>
        <end position="22"/>
    </location>
</feature>
<keyword evidence="2" id="KW-1133">Transmembrane helix</keyword>
<gene>
    <name evidence="3" type="ORF">C8E97_4479</name>
</gene>
<dbReference type="AlphaFoldDB" id="A0A495W2C1"/>
<evidence type="ECO:0000313" key="4">
    <source>
        <dbReference type="Proteomes" id="UP000282084"/>
    </source>
</evidence>